<name>A0A9W8N710_9PEZI</name>
<organism evidence="2 3">
    <name type="scientific">Xylaria arbuscula</name>
    <dbReference type="NCBI Taxonomy" id="114810"/>
    <lineage>
        <taxon>Eukaryota</taxon>
        <taxon>Fungi</taxon>
        <taxon>Dikarya</taxon>
        <taxon>Ascomycota</taxon>
        <taxon>Pezizomycotina</taxon>
        <taxon>Sordariomycetes</taxon>
        <taxon>Xylariomycetidae</taxon>
        <taxon>Xylariales</taxon>
        <taxon>Xylariaceae</taxon>
        <taxon>Xylaria</taxon>
    </lineage>
</organism>
<accession>A0A9W8N710</accession>
<dbReference type="Proteomes" id="UP001148614">
    <property type="component" value="Unassembled WGS sequence"/>
</dbReference>
<feature type="compositionally biased region" description="Low complexity" evidence="1">
    <location>
        <begin position="80"/>
        <end position="92"/>
    </location>
</feature>
<protein>
    <submittedName>
        <fullName evidence="2">Uncharacterized protein</fullName>
    </submittedName>
</protein>
<evidence type="ECO:0000256" key="1">
    <source>
        <dbReference type="SAM" id="MobiDB-lite"/>
    </source>
</evidence>
<feature type="compositionally biased region" description="Basic and acidic residues" evidence="1">
    <location>
        <begin position="27"/>
        <end position="48"/>
    </location>
</feature>
<dbReference type="AlphaFoldDB" id="A0A9W8N710"/>
<proteinExistence type="predicted"/>
<comment type="caution">
    <text evidence="2">The sequence shown here is derived from an EMBL/GenBank/DDBJ whole genome shotgun (WGS) entry which is preliminary data.</text>
</comment>
<evidence type="ECO:0000313" key="2">
    <source>
        <dbReference type="EMBL" id="KAJ3560813.1"/>
    </source>
</evidence>
<reference evidence="2" key="1">
    <citation type="submission" date="2022-07" db="EMBL/GenBank/DDBJ databases">
        <title>Genome Sequence of Xylaria arbuscula.</title>
        <authorList>
            <person name="Buettner E."/>
        </authorList>
    </citation>
    <scope>NUCLEOTIDE SEQUENCE</scope>
    <source>
        <strain evidence="2">VT107</strain>
    </source>
</reference>
<feature type="region of interest" description="Disordered" evidence="1">
    <location>
        <begin position="1"/>
        <end position="137"/>
    </location>
</feature>
<dbReference type="EMBL" id="JANPWZ010002183">
    <property type="protein sequence ID" value="KAJ3560813.1"/>
    <property type="molecule type" value="Genomic_DNA"/>
</dbReference>
<keyword evidence="3" id="KW-1185">Reference proteome</keyword>
<feature type="compositionally biased region" description="Acidic residues" evidence="1">
    <location>
        <begin position="52"/>
        <end position="62"/>
    </location>
</feature>
<feature type="compositionally biased region" description="Basic and acidic residues" evidence="1">
    <location>
        <begin position="106"/>
        <end position="119"/>
    </location>
</feature>
<sequence length="137" mass="14650">MTATHLAGDPLGKINKAAVHPVLPEDADGRGAHRDAEGRRIRLDHAEGAVDGPEEEEDDEHVGDEHDVSRPSGARGQVGGQEAVEAEVVLGGHLRKVVPMRNGVNPREEDNGPGRRDVEGDVLVELDDAVERGLPRD</sequence>
<gene>
    <name evidence="2" type="ORF">NPX13_g9178</name>
</gene>
<evidence type="ECO:0000313" key="3">
    <source>
        <dbReference type="Proteomes" id="UP001148614"/>
    </source>
</evidence>